<name>A0A1H9PEU3_9BACI</name>
<keyword evidence="2" id="KW-0808">Transferase</keyword>
<dbReference type="RefSeq" id="WP_093071645.1">
    <property type="nucleotide sequence ID" value="NZ_FOGV01000001.1"/>
</dbReference>
<gene>
    <name evidence="5" type="ORF">SAMN05444126_101185</name>
</gene>
<dbReference type="AlphaFoldDB" id="A0A1H9PEU3"/>
<dbReference type="PANTHER" id="PTHR43356:SF2">
    <property type="entry name" value="PHOSPHATE ACETYLTRANSFERASE"/>
    <property type="match status" value="1"/>
</dbReference>
<dbReference type="Proteomes" id="UP000199318">
    <property type="component" value="Unassembled WGS sequence"/>
</dbReference>
<evidence type="ECO:0000313" key="5">
    <source>
        <dbReference type="EMBL" id="SER46660.1"/>
    </source>
</evidence>
<dbReference type="STRING" id="1464123.SAMN05444126_101185"/>
<organism evidence="5 6">
    <name type="scientific">Salisediminibacterium halotolerans</name>
    <dbReference type="NCBI Taxonomy" id="517425"/>
    <lineage>
        <taxon>Bacteria</taxon>
        <taxon>Bacillati</taxon>
        <taxon>Bacillota</taxon>
        <taxon>Bacilli</taxon>
        <taxon>Bacillales</taxon>
        <taxon>Bacillaceae</taxon>
        <taxon>Salisediminibacterium</taxon>
    </lineage>
</organism>
<dbReference type="InterPro" id="IPR012147">
    <property type="entry name" value="P_Ac_Bu_trans"/>
</dbReference>
<dbReference type="GO" id="GO:0016746">
    <property type="term" value="F:acyltransferase activity"/>
    <property type="evidence" value="ECO:0007669"/>
    <property type="project" value="UniProtKB-KW"/>
</dbReference>
<dbReference type="SUPFAM" id="SSF53659">
    <property type="entry name" value="Isocitrate/Isopropylmalate dehydrogenase-like"/>
    <property type="match status" value="1"/>
</dbReference>
<protein>
    <submittedName>
        <fullName evidence="5">Phosphate butyryltransferase</fullName>
    </submittedName>
</protein>
<dbReference type="PIRSF" id="PIRSF000428">
    <property type="entry name" value="P_Ac_trans"/>
    <property type="match status" value="1"/>
</dbReference>
<proteinExistence type="inferred from homology"/>
<evidence type="ECO:0000259" key="4">
    <source>
        <dbReference type="Pfam" id="PF01515"/>
    </source>
</evidence>
<evidence type="ECO:0000313" key="6">
    <source>
        <dbReference type="Proteomes" id="UP000199318"/>
    </source>
</evidence>
<sequence length="308" mass="32350">MNWHDLNSSLQLPEYTPTVAVADASDASLFEMAEEAIKMNVCRFHFHGTEERMKKAAAEANFSFSESEYASFFPAEDSGAAGSAAVRDVRGKNASVLMKGMIDTGTLLKSVLSKEDGLRTGNILSHLAAFSLPGRDALLYLSDSAMNIAPDLSEKKQIVENAANTVQKIGIEKPKIAVLAAVETVNPSMQATLDAAALAQMSSRGQLGKCEVDGPLGFDNAVSETAAAKKNISSAVAGKADILIAPEIETANVLYKSLTYFGGATVGGILAGAAAPVVLTSRTDTVESKLFSLLLGLSAVKNNENDDN</sequence>
<dbReference type="InterPro" id="IPR002505">
    <property type="entry name" value="PTA_PTB"/>
</dbReference>
<evidence type="ECO:0000256" key="1">
    <source>
        <dbReference type="ARBA" id="ARBA00005656"/>
    </source>
</evidence>
<keyword evidence="3" id="KW-0012">Acyltransferase</keyword>
<dbReference type="PANTHER" id="PTHR43356">
    <property type="entry name" value="PHOSPHATE ACETYLTRANSFERASE"/>
    <property type="match status" value="1"/>
</dbReference>
<accession>A0A1H9PEU3</accession>
<keyword evidence="6" id="KW-1185">Reference proteome</keyword>
<dbReference type="NCBIfam" id="NF006045">
    <property type="entry name" value="PRK08190.1"/>
    <property type="match status" value="1"/>
</dbReference>
<comment type="similarity">
    <text evidence="1">Belongs to the phosphate acetyltransferase and butyryltransferase family.</text>
</comment>
<evidence type="ECO:0000256" key="3">
    <source>
        <dbReference type="ARBA" id="ARBA00023315"/>
    </source>
</evidence>
<dbReference type="Gene3D" id="3.40.718.10">
    <property type="entry name" value="Isopropylmalate Dehydrogenase"/>
    <property type="match status" value="1"/>
</dbReference>
<reference evidence="6" key="1">
    <citation type="submission" date="2016-10" db="EMBL/GenBank/DDBJ databases">
        <authorList>
            <person name="de Groot N.N."/>
        </authorList>
    </citation>
    <scope>NUCLEOTIDE SEQUENCE [LARGE SCALE GENOMIC DNA]</scope>
    <source>
        <strain evidence="6">10nlg</strain>
    </source>
</reference>
<dbReference type="OrthoDB" id="9774179at2"/>
<dbReference type="Pfam" id="PF01515">
    <property type="entry name" value="PTA_PTB"/>
    <property type="match status" value="1"/>
</dbReference>
<evidence type="ECO:0000256" key="2">
    <source>
        <dbReference type="ARBA" id="ARBA00022679"/>
    </source>
</evidence>
<comment type="caution">
    <text evidence="5">The sequence shown here is derived from an EMBL/GenBank/DDBJ whole genome shotgun (WGS) entry which is preliminary data.</text>
</comment>
<dbReference type="EMBL" id="FOGV01000001">
    <property type="protein sequence ID" value="SER46660.1"/>
    <property type="molecule type" value="Genomic_DNA"/>
</dbReference>
<dbReference type="InterPro" id="IPR050500">
    <property type="entry name" value="Phos_Acetyltrans/Butyryltrans"/>
</dbReference>
<feature type="domain" description="Phosphate acetyl/butaryl transferase" evidence="4">
    <location>
        <begin position="85"/>
        <end position="292"/>
    </location>
</feature>